<dbReference type="OrthoDB" id="2627891at2"/>
<dbReference type="EMBL" id="CP021170">
    <property type="protein sequence ID" value="ARR10618.1"/>
    <property type="molecule type" value="Genomic_DNA"/>
</dbReference>
<evidence type="ECO:0000313" key="2">
    <source>
        <dbReference type="Proteomes" id="UP000078148"/>
    </source>
</evidence>
<sequence length="115" mass="13608">MRYRYYYKRDTRACLNTVRRLIESGRLKVSEIVAIRGNFSNAKWYRFTIRTKTEQFQFKGISWFYYGTGSLGLQQVLRWLLVPDVYRDAVLDVNQQGDTFQPNCFVIPGRGAAYE</sequence>
<keyword evidence="1" id="KW-0614">Plasmid</keyword>
<dbReference type="Proteomes" id="UP000078148">
    <property type="component" value="Plasmid unnamed1"/>
</dbReference>
<organism evidence="1 2">
    <name type="scientific">Paenibacillus bovis</name>
    <dbReference type="NCBI Taxonomy" id="1616788"/>
    <lineage>
        <taxon>Bacteria</taxon>
        <taxon>Bacillati</taxon>
        <taxon>Bacillota</taxon>
        <taxon>Bacilli</taxon>
        <taxon>Bacillales</taxon>
        <taxon>Paenibacillaceae</taxon>
        <taxon>Paenibacillus</taxon>
    </lineage>
</organism>
<dbReference type="KEGG" id="pbv:AR543_p0010"/>
<name>A0A1X9T3U7_9BACL</name>
<protein>
    <submittedName>
        <fullName evidence="1">Uncharacterized protein</fullName>
    </submittedName>
</protein>
<geneLocation type="plasmid" evidence="1 2">
    <name>unnamed1</name>
</geneLocation>
<accession>A0A1X9T3U7</accession>
<dbReference type="RefSeq" id="WP_087071332.1">
    <property type="nucleotide sequence ID" value="NZ_CP021170.1"/>
</dbReference>
<reference evidence="1 2" key="1">
    <citation type="journal article" date="2016" name="Int. J. Syst. Evol. Microbiol.">
        <title>Paenibacillus damxungensis sp. nov., isolated from raw yak (Bos grunniens) milk.</title>
        <authorList>
            <person name="Wu Z."/>
            <person name="Gao C."/>
            <person name="Han J."/>
            <person name="Liu Z."/>
        </authorList>
    </citation>
    <scope>NUCLEOTIDE SEQUENCE [LARGE SCALE GENOMIC DNA]</scope>
    <source>
        <strain evidence="1 2">BD3526</strain>
        <plasmid evidence="1 2">unnamed1</plasmid>
    </source>
</reference>
<proteinExistence type="predicted"/>
<evidence type="ECO:0000313" key="1">
    <source>
        <dbReference type="EMBL" id="ARR10618.1"/>
    </source>
</evidence>
<gene>
    <name evidence="1" type="ORF">AR543_p0010</name>
</gene>
<keyword evidence="2" id="KW-1185">Reference proteome</keyword>
<dbReference type="AlphaFoldDB" id="A0A1X9T3U7"/>